<dbReference type="InterPro" id="IPR032675">
    <property type="entry name" value="LRR_dom_sf"/>
</dbReference>
<reference evidence="1" key="1">
    <citation type="submission" date="2020-06" db="EMBL/GenBank/DDBJ databases">
        <authorList>
            <consortium name="Plant Systems Biology data submission"/>
        </authorList>
    </citation>
    <scope>NUCLEOTIDE SEQUENCE</scope>
    <source>
        <strain evidence="1">D6</strain>
    </source>
</reference>
<dbReference type="AlphaFoldDB" id="A0A9N8E245"/>
<sequence>MATVEDRDRLLSSNNAVSASSSSSSSSSITELDLALKSDSNFRHTTEALHAKGSSTIRHVTVTCHGSFFMWRWSSSPRTAEEERQIREFFQALGSLVNLQSLSFVAASFGNPVTVPTELLVETLQRSIRLERLRVHGLCLNLDKDAAQRGKTLESLELALLQDSKLSEISFFNSFFGSQWLTASTISSRQQHPQLAFERLLSVCTTRLPQLEQLCIRHRRHRVREYPGTRLSKSVIQQVAASHSLRQLELFNFKLFDEHWEALAEGIWLAGTYSRLHELSISCKSFGLRACRAVADILTTSTSLQSLYLEPDKGTYSCGKHLNAECTNVLANGLLESNSSLQSFTLQGMPVVSLEAFVKMIQVNLTLETLDVTGYQSNSLLEQDLETHLKLNQVGRYALVHDESRTASRAQWANAIIAVEGNVHCLFYLLSANPSLCNPFS</sequence>
<accession>A0A9N8E245</accession>
<dbReference type="SUPFAM" id="SSF52047">
    <property type="entry name" value="RNI-like"/>
    <property type="match status" value="1"/>
</dbReference>
<dbReference type="Proteomes" id="UP001153069">
    <property type="component" value="Unassembled WGS sequence"/>
</dbReference>
<organism evidence="1 2">
    <name type="scientific">Seminavis robusta</name>
    <dbReference type="NCBI Taxonomy" id="568900"/>
    <lineage>
        <taxon>Eukaryota</taxon>
        <taxon>Sar</taxon>
        <taxon>Stramenopiles</taxon>
        <taxon>Ochrophyta</taxon>
        <taxon>Bacillariophyta</taxon>
        <taxon>Bacillariophyceae</taxon>
        <taxon>Bacillariophycidae</taxon>
        <taxon>Naviculales</taxon>
        <taxon>Naviculaceae</taxon>
        <taxon>Seminavis</taxon>
    </lineage>
</organism>
<name>A0A9N8E245_9STRA</name>
<keyword evidence="2" id="KW-1185">Reference proteome</keyword>
<comment type="caution">
    <text evidence="1">The sequence shown here is derived from an EMBL/GenBank/DDBJ whole genome shotgun (WGS) entry which is preliminary data.</text>
</comment>
<evidence type="ECO:0000313" key="2">
    <source>
        <dbReference type="Proteomes" id="UP001153069"/>
    </source>
</evidence>
<proteinExistence type="predicted"/>
<dbReference type="EMBL" id="CAICTM010000467">
    <property type="protein sequence ID" value="CAB9511096.1"/>
    <property type="molecule type" value="Genomic_DNA"/>
</dbReference>
<gene>
    <name evidence="1" type="ORF">SEMRO_468_G149050.1</name>
</gene>
<dbReference type="Gene3D" id="3.80.10.10">
    <property type="entry name" value="Ribonuclease Inhibitor"/>
    <property type="match status" value="1"/>
</dbReference>
<evidence type="ECO:0000313" key="1">
    <source>
        <dbReference type="EMBL" id="CAB9511096.1"/>
    </source>
</evidence>
<protein>
    <submittedName>
        <fullName evidence="1">Uncharacterized protein</fullName>
    </submittedName>
</protein>